<dbReference type="RefSeq" id="WP_115307214.1">
    <property type="nucleotide sequence ID" value="NZ_CP091517.1"/>
</dbReference>
<name>A0A377QYI5_9NEIS</name>
<organism evidence="1 2">
    <name type="scientific">Kingella potus</name>
    <dbReference type="NCBI Taxonomy" id="265175"/>
    <lineage>
        <taxon>Bacteria</taxon>
        <taxon>Pseudomonadati</taxon>
        <taxon>Pseudomonadota</taxon>
        <taxon>Betaproteobacteria</taxon>
        <taxon>Neisseriales</taxon>
        <taxon>Neisseriaceae</taxon>
        <taxon>Kingella</taxon>
    </lineage>
</organism>
<dbReference type="EMBL" id="UGJJ01000001">
    <property type="protein sequence ID" value="STQ99865.1"/>
    <property type="molecule type" value="Genomic_DNA"/>
</dbReference>
<dbReference type="AlphaFoldDB" id="A0A377QYI5"/>
<evidence type="ECO:0000313" key="2">
    <source>
        <dbReference type="Proteomes" id="UP000254293"/>
    </source>
</evidence>
<dbReference type="OrthoDB" id="8612948at2"/>
<keyword evidence="2" id="KW-1185">Reference proteome</keyword>
<gene>
    <name evidence="1" type="ORF">NCTC13336_00052</name>
</gene>
<proteinExistence type="predicted"/>
<protein>
    <recommendedName>
        <fullName evidence="3">Phage associated protein</fullName>
    </recommendedName>
</protein>
<accession>A0A377QYI5</accession>
<evidence type="ECO:0008006" key="3">
    <source>
        <dbReference type="Google" id="ProtNLM"/>
    </source>
</evidence>
<sequence>MANSNSEHSKKLRQQTAAAFARAKLQSGEYVQMSVKGKAEDMAVIRAAMDKAGGSNVQALLKICKEWLGE</sequence>
<evidence type="ECO:0000313" key="1">
    <source>
        <dbReference type="EMBL" id="STQ99865.1"/>
    </source>
</evidence>
<reference evidence="1 2" key="1">
    <citation type="submission" date="2018-06" db="EMBL/GenBank/DDBJ databases">
        <authorList>
            <consortium name="Pathogen Informatics"/>
            <person name="Doyle S."/>
        </authorList>
    </citation>
    <scope>NUCLEOTIDE SEQUENCE [LARGE SCALE GENOMIC DNA]</scope>
    <source>
        <strain evidence="1 2">NCTC13336</strain>
    </source>
</reference>
<dbReference type="Proteomes" id="UP000254293">
    <property type="component" value="Unassembled WGS sequence"/>
</dbReference>